<dbReference type="EMBL" id="VSRR010047556">
    <property type="protein sequence ID" value="MPC78082.1"/>
    <property type="molecule type" value="Genomic_DNA"/>
</dbReference>
<dbReference type="AlphaFoldDB" id="A0A5B7I2W4"/>
<proteinExistence type="predicted"/>
<reference evidence="2 3" key="1">
    <citation type="submission" date="2019-05" db="EMBL/GenBank/DDBJ databases">
        <title>Another draft genome of Portunus trituberculatus and its Hox gene families provides insights of decapod evolution.</title>
        <authorList>
            <person name="Jeong J.-H."/>
            <person name="Song I."/>
            <person name="Kim S."/>
            <person name="Choi T."/>
            <person name="Kim D."/>
            <person name="Ryu S."/>
            <person name="Kim W."/>
        </authorList>
    </citation>
    <scope>NUCLEOTIDE SEQUENCE [LARGE SCALE GENOMIC DNA]</scope>
    <source>
        <tissue evidence="2">Muscle</tissue>
    </source>
</reference>
<feature type="region of interest" description="Disordered" evidence="1">
    <location>
        <begin position="1"/>
        <end position="30"/>
    </location>
</feature>
<comment type="caution">
    <text evidence="2">The sequence shown here is derived from an EMBL/GenBank/DDBJ whole genome shotgun (WGS) entry which is preliminary data.</text>
</comment>
<evidence type="ECO:0000256" key="1">
    <source>
        <dbReference type="SAM" id="MobiDB-lite"/>
    </source>
</evidence>
<feature type="compositionally biased region" description="Basic and acidic residues" evidence="1">
    <location>
        <begin position="15"/>
        <end position="30"/>
    </location>
</feature>
<evidence type="ECO:0000313" key="3">
    <source>
        <dbReference type="Proteomes" id="UP000324222"/>
    </source>
</evidence>
<feature type="region of interest" description="Disordered" evidence="1">
    <location>
        <begin position="45"/>
        <end position="68"/>
    </location>
</feature>
<evidence type="ECO:0000313" key="2">
    <source>
        <dbReference type="EMBL" id="MPC78082.1"/>
    </source>
</evidence>
<name>A0A5B7I2W4_PORTR</name>
<organism evidence="2 3">
    <name type="scientific">Portunus trituberculatus</name>
    <name type="common">Swimming crab</name>
    <name type="synonym">Neptunus trituberculatus</name>
    <dbReference type="NCBI Taxonomy" id="210409"/>
    <lineage>
        <taxon>Eukaryota</taxon>
        <taxon>Metazoa</taxon>
        <taxon>Ecdysozoa</taxon>
        <taxon>Arthropoda</taxon>
        <taxon>Crustacea</taxon>
        <taxon>Multicrustacea</taxon>
        <taxon>Malacostraca</taxon>
        <taxon>Eumalacostraca</taxon>
        <taxon>Eucarida</taxon>
        <taxon>Decapoda</taxon>
        <taxon>Pleocyemata</taxon>
        <taxon>Brachyura</taxon>
        <taxon>Eubrachyura</taxon>
        <taxon>Portunoidea</taxon>
        <taxon>Portunidae</taxon>
        <taxon>Portuninae</taxon>
        <taxon>Portunus</taxon>
    </lineage>
</organism>
<keyword evidence="3" id="KW-1185">Reference proteome</keyword>
<sequence>MKGHMSQEDGMLMQDTDRKSQGVPGPDHRAVNNTNIAMVIHYSAGGVRSTPQPPTRTAVLYAQDPTTQ</sequence>
<accession>A0A5B7I2W4</accession>
<dbReference type="Proteomes" id="UP000324222">
    <property type="component" value="Unassembled WGS sequence"/>
</dbReference>
<protein>
    <submittedName>
        <fullName evidence="2">Uncharacterized protein</fullName>
    </submittedName>
</protein>
<gene>
    <name evidence="2" type="ORF">E2C01_072557</name>
</gene>